<dbReference type="WBParaSite" id="HPBE_0001219201-mRNA-1">
    <property type="protein sequence ID" value="HPBE_0001219201-mRNA-1"/>
    <property type="gene ID" value="HPBE_0001219201"/>
</dbReference>
<evidence type="ECO:0000313" key="2">
    <source>
        <dbReference type="EMBL" id="VDO91241.1"/>
    </source>
</evidence>
<name>A0A3P7YUH0_HELPZ</name>
<sequence length="159" mass="17585">MLLVHLLFTALAIVAAVDSCHAPEPKYLVKLYFDDVRGTDGKHPGGTNIRAYCDKGMTIRDGPSGATCDDGRFVPELGRCQYHGNIKDLIEGKGYSKQEGHKPVLTPPYDLNNEWREGGTRARVTCLSADGNSVGLHIWKCKDGGWQPWDERYQGCSTM</sequence>
<dbReference type="EMBL" id="UZAH01027393">
    <property type="protein sequence ID" value="VDO91241.1"/>
    <property type="molecule type" value="Genomic_DNA"/>
</dbReference>
<evidence type="ECO:0000256" key="1">
    <source>
        <dbReference type="SAM" id="SignalP"/>
    </source>
</evidence>
<keyword evidence="1" id="KW-0732">Signal</keyword>
<dbReference type="Proteomes" id="UP000050761">
    <property type="component" value="Unassembled WGS sequence"/>
</dbReference>
<evidence type="ECO:0000313" key="4">
    <source>
        <dbReference type="WBParaSite" id="HPBE_0001219201-mRNA-1"/>
    </source>
</evidence>
<feature type="chain" id="PRO_5044596539" evidence="1">
    <location>
        <begin position="17"/>
        <end position="159"/>
    </location>
</feature>
<proteinExistence type="predicted"/>
<organism evidence="2">
    <name type="scientific">Heligmosomoides polygyrus</name>
    <name type="common">Parasitic roundworm</name>
    <dbReference type="NCBI Taxonomy" id="6339"/>
    <lineage>
        <taxon>Eukaryota</taxon>
        <taxon>Metazoa</taxon>
        <taxon>Ecdysozoa</taxon>
        <taxon>Nematoda</taxon>
        <taxon>Chromadorea</taxon>
        <taxon>Rhabditida</taxon>
        <taxon>Rhabditina</taxon>
        <taxon>Rhabditomorpha</taxon>
        <taxon>Strongyloidea</taxon>
        <taxon>Heligmosomidae</taxon>
        <taxon>Heligmosomoides</taxon>
    </lineage>
</organism>
<reference evidence="4" key="2">
    <citation type="submission" date="2019-09" db="UniProtKB">
        <authorList>
            <consortium name="WormBaseParasite"/>
        </authorList>
    </citation>
    <scope>IDENTIFICATION</scope>
</reference>
<reference evidence="2 3" key="1">
    <citation type="submission" date="2018-11" db="EMBL/GenBank/DDBJ databases">
        <authorList>
            <consortium name="Pathogen Informatics"/>
        </authorList>
    </citation>
    <scope>NUCLEOTIDE SEQUENCE [LARGE SCALE GENOMIC DNA]</scope>
</reference>
<gene>
    <name evidence="2" type="ORF">HPBE_LOCUS12193</name>
</gene>
<accession>A0A3P7YUH0</accession>
<keyword evidence="3" id="KW-1185">Reference proteome</keyword>
<feature type="signal peptide" evidence="1">
    <location>
        <begin position="1"/>
        <end position="16"/>
    </location>
</feature>
<evidence type="ECO:0000313" key="3">
    <source>
        <dbReference type="Proteomes" id="UP000050761"/>
    </source>
</evidence>
<protein>
    <submittedName>
        <fullName evidence="4">Secreted protein</fullName>
    </submittedName>
</protein>
<dbReference type="AlphaFoldDB" id="A0A3P7YUH0"/>